<evidence type="ECO:0000313" key="3">
    <source>
        <dbReference type="EMBL" id="PTN07592.1"/>
    </source>
</evidence>
<evidence type="ECO:0000313" key="4">
    <source>
        <dbReference type="Proteomes" id="UP000243525"/>
    </source>
</evidence>
<organism evidence="3 4">
    <name type="scientific">Mangrovibacterium marinum</name>
    <dbReference type="NCBI Taxonomy" id="1639118"/>
    <lineage>
        <taxon>Bacteria</taxon>
        <taxon>Pseudomonadati</taxon>
        <taxon>Bacteroidota</taxon>
        <taxon>Bacteroidia</taxon>
        <taxon>Marinilabiliales</taxon>
        <taxon>Prolixibacteraceae</taxon>
        <taxon>Mangrovibacterium</taxon>
    </lineage>
</organism>
<dbReference type="RefSeq" id="WP_107823123.1">
    <property type="nucleotide sequence ID" value="NZ_OY782574.1"/>
</dbReference>
<evidence type="ECO:0000259" key="2">
    <source>
        <dbReference type="Pfam" id="PF13559"/>
    </source>
</evidence>
<keyword evidence="1" id="KW-0812">Transmembrane</keyword>
<evidence type="ECO:0000256" key="1">
    <source>
        <dbReference type="SAM" id="Phobius"/>
    </source>
</evidence>
<comment type="caution">
    <text evidence="3">The sequence shown here is derived from an EMBL/GenBank/DDBJ whole genome shotgun (WGS) entry which is preliminary data.</text>
</comment>
<dbReference type="Pfam" id="PF13559">
    <property type="entry name" value="DUF4129"/>
    <property type="match status" value="1"/>
</dbReference>
<dbReference type="OrthoDB" id="5491447at2"/>
<feature type="transmembrane region" description="Helical" evidence="1">
    <location>
        <begin position="90"/>
        <end position="109"/>
    </location>
</feature>
<sequence>MPDNKRHITRFVLLCILLLGIGQFCFALVPESRQTKAGHFNEEKLAKFRSNRDFSYENNSPMNDSIRERIRYYIHEFLKFIFSDKGAAPYIRYTVLAAIIVAAIVYLTGGKYQWFLAKESNVKAGIVALPQDDITQIDLESLANRASQNKDYRLSIRYHYLHLLSLLNEHQYIDWHKDKTNTDYLHEIKPPDIKAQFKQNTVVFDYVWYGQFQVNDQQFYAIRESFRKLTESLQNRTGKE</sequence>
<reference evidence="3 4" key="1">
    <citation type="submission" date="2018-04" db="EMBL/GenBank/DDBJ databases">
        <title>Genomic Encyclopedia of Archaeal and Bacterial Type Strains, Phase II (KMG-II): from individual species to whole genera.</title>
        <authorList>
            <person name="Goeker M."/>
        </authorList>
    </citation>
    <scope>NUCLEOTIDE SEQUENCE [LARGE SCALE GENOMIC DNA]</scope>
    <source>
        <strain evidence="3 4">DSM 28823</strain>
    </source>
</reference>
<keyword evidence="1" id="KW-0472">Membrane</keyword>
<name>A0A2T5BZB0_9BACT</name>
<feature type="domain" description="Protein-glutamine gamma-glutamyltransferase-like C-terminal" evidence="2">
    <location>
        <begin position="160"/>
        <end position="226"/>
    </location>
</feature>
<dbReference type="EMBL" id="QAAD01000015">
    <property type="protein sequence ID" value="PTN07592.1"/>
    <property type="molecule type" value="Genomic_DNA"/>
</dbReference>
<dbReference type="Proteomes" id="UP000243525">
    <property type="component" value="Unassembled WGS sequence"/>
</dbReference>
<keyword evidence="1" id="KW-1133">Transmembrane helix</keyword>
<keyword evidence="4" id="KW-1185">Reference proteome</keyword>
<dbReference type="InterPro" id="IPR025403">
    <property type="entry name" value="TgpA-like_C"/>
</dbReference>
<protein>
    <submittedName>
        <fullName evidence="3">Uncharacterized protein DUF4129</fullName>
    </submittedName>
</protein>
<proteinExistence type="predicted"/>
<gene>
    <name evidence="3" type="ORF">C8N47_11531</name>
</gene>
<dbReference type="AlphaFoldDB" id="A0A2T5BZB0"/>
<accession>A0A2T5BZB0</accession>